<dbReference type="EMBL" id="ML978124">
    <property type="protein sequence ID" value="KAF2100768.1"/>
    <property type="molecule type" value="Genomic_DNA"/>
</dbReference>
<proteinExistence type="predicted"/>
<feature type="region of interest" description="Disordered" evidence="1">
    <location>
        <begin position="297"/>
        <end position="344"/>
    </location>
</feature>
<reference evidence="2" key="1">
    <citation type="journal article" date="2020" name="Stud. Mycol.">
        <title>101 Dothideomycetes genomes: a test case for predicting lifestyles and emergence of pathogens.</title>
        <authorList>
            <person name="Haridas S."/>
            <person name="Albert R."/>
            <person name="Binder M."/>
            <person name="Bloem J."/>
            <person name="Labutti K."/>
            <person name="Salamov A."/>
            <person name="Andreopoulos B."/>
            <person name="Baker S."/>
            <person name="Barry K."/>
            <person name="Bills G."/>
            <person name="Bluhm B."/>
            <person name="Cannon C."/>
            <person name="Castanera R."/>
            <person name="Culley D."/>
            <person name="Daum C."/>
            <person name="Ezra D."/>
            <person name="Gonzalez J."/>
            <person name="Henrissat B."/>
            <person name="Kuo A."/>
            <person name="Liang C."/>
            <person name="Lipzen A."/>
            <person name="Lutzoni F."/>
            <person name="Magnuson J."/>
            <person name="Mondo S."/>
            <person name="Nolan M."/>
            <person name="Ohm R."/>
            <person name="Pangilinan J."/>
            <person name="Park H.-J."/>
            <person name="Ramirez L."/>
            <person name="Alfaro M."/>
            <person name="Sun H."/>
            <person name="Tritt A."/>
            <person name="Yoshinaga Y."/>
            <person name="Zwiers L.-H."/>
            <person name="Turgeon B."/>
            <person name="Goodwin S."/>
            <person name="Spatafora J."/>
            <person name="Crous P."/>
            <person name="Grigoriev I."/>
        </authorList>
    </citation>
    <scope>NUCLEOTIDE SEQUENCE</scope>
    <source>
        <strain evidence="2">CBS 133067</strain>
    </source>
</reference>
<evidence type="ECO:0000313" key="3">
    <source>
        <dbReference type="Proteomes" id="UP000799772"/>
    </source>
</evidence>
<feature type="compositionally biased region" description="Polar residues" evidence="1">
    <location>
        <begin position="311"/>
        <end position="327"/>
    </location>
</feature>
<comment type="caution">
    <text evidence="2">The sequence shown here is derived from an EMBL/GenBank/DDBJ whole genome shotgun (WGS) entry which is preliminary data.</text>
</comment>
<dbReference type="Proteomes" id="UP000799772">
    <property type="component" value="Unassembled WGS sequence"/>
</dbReference>
<dbReference type="AlphaFoldDB" id="A0A9P4M7R7"/>
<evidence type="ECO:0000256" key="1">
    <source>
        <dbReference type="SAM" id="MobiDB-lite"/>
    </source>
</evidence>
<organism evidence="2 3">
    <name type="scientific">Rhizodiscina lignyota</name>
    <dbReference type="NCBI Taxonomy" id="1504668"/>
    <lineage>
        <taxon>Eukaryota</taxon>
        <taxon>Fungi</taxon>
        <taxon>Dikarya</taxon>
        <taxon>Ascomycota</taxon>
        <taxon>Pezizomycotina</taxon>
        <taxon>Dothideomycetes</taxon>
        <taxon>Pleosporomycetidae</taxon>
        <taxon>Aulographales</taxon>
        <taxon>Rhizodiscinaceae</taxon>
        <taxon>Rhizodiscina</taxon>
    </lineage>
</organism>
<sequence>MNAIVWSPRFSCVTLAKRATYSSQTHALRGNTICETSSQRLTDIRKLSVNFDQPSQYRPKRDRQLDSELLALQNPQEQQVEDVASVGREPRAGTVSKTVEYKTDPRVKKFRLNRGVHALLPFRYRVTKDPVRYYQSPDRPDAREQSPGFYWSIIRKHYGSSPGSDDVTGARQWSAQFEQHAIKAEVSYVEHQEKDDESRGHSARYEDDSSMAMYIPPSAASENHTTNLGLPGRAFTKGCSRPDENRDGMVSSPAESDTHVAGEGLLDSRTPMKNCRNTAEVRESQLLIEKIFARPAAGTPTTDAHRRWQARRTSNSLTKSTSILGNASSRPSRRRAGRQDNGPL</sequence>
<gene>
    <name evidence="2" type="ORF">NA57DRAFT_74366</name>
</gene>
<protein>
    <submittedName>
        <fullName evidence="2">Uncharacterized protein</fullName>
    </submittedName>
</protein>
<name>A0A9P4M7R7_9PEZI</name>
<keyword evidence="3" id="KW-1185">Reference proteome</keyword>
<evidence type="ECO:0000313" key="2">
    <source>
        <dbReference type="EMBL" id="KAF2100768.1"/>
    </source>
</evidence>
<feature type="region of interest" description="Disordered" evidence="1">
    <location>
        <begin position="219"/>
        <end position="271"/>
    </location>
</feature>
<accession>A0A9P4M7R7</accession>